<name>A0A4Y1RCY3_PRUDU</name>
<accession>A0A4Y1RCY3</accession>
<keyword evidence="1" id="KW-0472">Membrane</keyword>
<proteinExistence type="predicted"/>
<feature type="non-terminal residue" evidence="2">
    <location>
        <position position="61"/>
    </location>
</feature>
<dbReference type="EMBL" id="AP019300">
    <property type="protein sequence ID" value="BBH01865.1"/>
    <property type="molecule type" value="Genomic_DNA"/>
</dbReference>
<dbReference type="AlphaFoldDB" id="A0A4Y1RCY3"/>
<evidence type="ECO:0000256" key="1">
    <source>
        <dbReference type="SAM" id="Phobius"/>
    </source>
</evidence>
<evidence type="ECO:0000313" key="2">
    <source>
        <dbReference type="EMBL" id="BBH01865.1"/>
    </source>
</evidence>
<feature type="transmembrane region" description="Helical" evidence="1">
    <location>
        <begin position="12"/>
        <end position="30"/>
    </location>
</feature>
<keyword evidence="1" id="KW-1133">Transmembrane helix</keyword>
<reference evidence="2" key="1">
    <citation type="journal article" date="2019" name="Science">
        <title>Mutation of a bHLH transcription factor allowed almond domestication.</title>
        <authorList>
            <person name="Sanchez-Perez R."/>
            <person name="Pavan S."/>
            <person name="Mazzeo R."/>
            <person name="Moldovan C."/>
            <person name="Aiese Cigliano R."/>
            <person name="Del Cueto J."/>
            <person name="Ricciardi F."/>
            <person name="Lotti C."/>
            <person name="Ricciardi L."/>
            <person name="Dicenta F."/>
            <person name="Lopez-Marques R.L."/>
            <person name="Lindberg Moller B."/>
        </authorList>
    </citation>
    <scope>NUCLEOTIDE SEQUENCE</scope>
</reference>
<keyword evidence="1" id="KW-0812">Transmembrane</keyword>
<sequence>MQLADSSVLENIGGSLCAAMLTCVLVYPLLCGHYGAVSVPFAGKIIVLDYTGFKLIFPVFV</sequence>
<protein>
    <submittedName>
        <fullName evidence="2">Pinoid-binding protein 1</fullName>
    </submittedName>
</protein>
<gene>
    <name evidence="2" type="ORF">Prudu_012257</name>
</gene>
<organism evidence="2">
    <name type="scientific">Prunus dulcis</name>
    <name type="common">Almond</name>
    <name type="synonym">Amygdalus dulcis</name>
    <dbReference type="NCBI Taxonomy" id="3755"/>
    <lineage>
        <taxon>Eukaryota</taxon>
        <taxon>Viridiplantae</taxon>
        <taxon>Streptophyta</taxon>
        <taxon>Embryophyta</taxon>
        <taxon>Tracheophyta</taxon>
        <taxon>Spermatophyta</taxon>
        <taxon>Magnoliopsida</taxon>
        <taxon>eudicotyledons</taxon>
        <taxon>Gunneridae</taxon>
        <taxon>Pentapetalae</taxon>
        <taxon>rosids</taxon>
        <taxon>fabids</taxon>
        <taxon>Rosales</taxon>
        <taxon>Rosaceae</taxon>
        <taxon>Amygdaloideae</taxon>
        <taxon>Amygdaleae</taxon>
        <taxon>Prunus</taxon>
    </lineage>
</organism>